<proteinExistence type="predicted"/>
<dbReference type="Proteomes" id="UP000000753">
    <property type="component" value="Chromosome"/>
</dbReference>
<name>B8CJ89_SHEPW</name>
<keyword evidence="1" id="KW-0472">Membrane</keyword>
<evidence type="ECO:0000313" key="2">
    <source>
        <dbReference type="EMBL" id="ACJ27851.1"/>
    </source>
</evidence>
<feature type="transmembrane region" description="Helical" evidence="1">
    <location>
        <begin position="12"/>
        <end position="36"/>
    </location>
</feature>
<sequence length="75" mass="8466">MFCRTRFSKYFLLVISVTFATVGIFQAGYLIGLAGYSEDFSFSSISLLQISLLLLGAWGVFELIRRVKRSGLKFD</sequence>
<dbReference type="HOGENOM" id="CLU_2669027_0_0_6"/>
<feature type="transmembrane region" description="Helical" evidence="1">
    <location>
        <begin position="42"/>
        <end position="64"/>
    </location>
</feature>
<dbReference type="OrthoDB" id="6401409at2"/>
<evidence type="ECO:0000256" key="1">
    <source>
        <dbReference type="SAM" id="Phobius"/>
    </source>
</evidence>
<protein>
    <submittedName>
        <fullName evidence="2">Uncharacterized protein</fullName>
    </submittedName>
</protein>
<keyword evidence="1" id="KW-1133">Transmembrane helix</keyword>
<keyword evidence="1" id="KW-0812">Transmembrane</keyword>
<evidence type="ECO:0000313" key="3">
    <source>
        <dbReference type="Proteomes" id="UP000000753"/>
    </source>
</evidence>
<dbReference type="EMBL" id="CP000472">
    <property type="protein sequence ID" value="ACJ27851.1"/>
    <property type="molecule type" value="Genomic_DNA"/>
</dbReference>
<dbReference type="RefSeq" id="WP_020911229.1">
    <property type="nucleotide sequence ID" value="NC_011566.1"/>
</dbReference>
<dbReference type="KEGG" id="swp:swp_1048"/>
<accession>B8CJ89</accession>
<gene>
    <name evidence="2" type="ordered locus">swp_1048</name>
</gene>
<dbReference type="AlphaFoldDB" id="B8CJ89"/>
<keyword evidence="3" id="KW-1185">Reference proteome</keyword>
<reference evidence="2 3" key="1">
    <citation type="journal article" date="2008" name="PLoS ONE">
        <title>Environmental adaptation: genomic analysis of the piezotolerant and psychrotolerant deep-sea iron reducing bacterium Shewanella piezotolerans WP3.</title>
        <authorList>
            <person name="Wang F."/>
            <person name="Wang J."/>
            <person name="Jian H."/>
            <person name="Zhang B."/>
            <person name="Li S."/>
            <person name="Wang F."/>
            <person name="Zeng X."/>
            <person name="Gao L."/>
            <person name="Bartlett D.H."/>
            <person name="Yu J."/>
            <person name="Hu S."/>
            <person name="Xiao X."/>
        </authorList>
    </citation>
    <scope>NUCLEOTIDE SEQUENCE [LARGE SCALE GENOMIC DNA]</scope>
    <source>
        <strain evidence="3">WP3 / JCM 13877</strain>
    </source>
</reference>
<organism evidence="2 3">
    <name type="scientific">Shewanella piezotolerans (strain WP3 / JCM 13877)</name>
    <dbReference type="NCBI Taxonomy" id="225849"/>
    <lineage>
        <taxon>Bacteria</taxon>
        <taxon>Pseudomonadati</taxon>
        <taxon>Pseudomonadota</taxon>
        <taxon>Gammaproteobacteria</taxon>
        <taxon>Alteromonadales</taxon>
        <taxon>Shewanellaceae</taxon>
        <taxon>Shewanella</taxon>
    </lineage>
</organism>